<reference evidence="2 3" key="1">
    <citation type="submission" date="2020-08" db="EMBL/GenBank/DDBJ databases">
        <title>Genomic Encyclopedia of Type Strains, Phase IV (KMG-V): Genome sequencing to study the core and pangenomes of soil and plant-associated prokaryotes.</title>
        <authorList>
            <person name="Whitman W."/>
        </authorList>
    </citation>
    <scope>NUCLEOTIDE SEQUENCE [LARGE SCALE GENOMIC DNA]</scope>
    <source>
        <strain evidence="2 3">MP7CTX6</strain>
    </source>
</reference>
<keyword evidence="1" id="KW-0812">Transmembrane</keyword>
<keyword evidence="1" id="KW-0472">Membrane</keyword>
<sequence length="157" mass="18261">MKSKVHAFTLMEITVAMLISGLVITICYTAYGLIQGYYIRFGEKNKTSSLVLDLKHVMERDFFKAIHIIRIEKGLVVQQDSLVVNYIFNDKQVLRQIESLHTDTFAIPVQKINFYFEGREAQITDTVDRINLELQMNKDTQVPVQINKYYSSSDLFR</sequence>
<evidence type="ECO:0000256" key="1">
    <source>
        <dbReference type="SAM" id="Phobius"/>
    </source>
</evidence>
<accession>A0A7W8YQU2</accession>
<dbReference type="EMBL" id="JACHCF010000002">
    <property type="protein sequence ID" value="MBB5620114.1"/>
    <property type="molecule type" value="Genomic_DNA"/>
</dbReference>
<protein>
    <submittedName>
        <fullName evidence="2">Tfp pilus assembly protein PilE</fullName>
    </submittedName>
</protein>
<organism evidence="2 3">
    <name type="scientific">Pedobacter cryoconitis</name>
    <dbReference type="NCBI Taxonomy" id="188932"/>
    <lineage>
        <taxon>Bacteria</taxon>
        <taxon>Pseudomonadati</taxon>
        <taxon>Bacteroidota</taxon>
        <taxon>Sphingobacteriia</taxon>
        <taxon>Sphingobacteriales</taxon>
        <taxon>Sphingobacteriaceae</taxon>
        <taxon>Pedobacter</taxon>
    </lineage>
</organism>
<proteinExistence type="predicted"/>
<gene>
    <name evidence="2" type="ORF">HDE69_001152</name>
</gene>
<dbReference type="RefSeq" id="WP_183866149.1">
    <property type="nucleotide sequence ID" value="NZ_JACHCF010000002.1"/>
</dbReference>
<comment type="caution">
    <text evidence="2">The sequence shown here is derived from an EMBL/GenBank/DDBJ whole genome shotgun (WGS) entry which is preliminary data.</text>
</comment>
<keyword evidence="1" id="KW-1133">Transmembrane helix</keyword>
<dbReference type="AlphaFoldDB" id="A0A7W8YQU2"/>
<feature type="transmembrane region" description="Helical" evidence="1">
    <location>
        <begin position="13"/>
        <end position="34"/>
    </location>
</feature>
<dbReference type="Proteomes" id="UP000537718">
    <property type="component" value="Unassembled WGS sequence"/>
</dbReference>
<evidence type="ECO:0000313" key="2">
    <source>
        <dbReference type="EMBL" id="MBB5620114.1"/>
    </source>
</evidence>
<evidence type="ECO:0000313" key="3">
    <source>
        <dbReference type="Proteomes" id="UP000537718"/>
    </source>
</evidence>
<name>A0A7W8YQU2_9SPHI</name>